<dbReference type="PROSITE" id="PS50901">
    <property type="entry name" value="FTSK"/>
    <property type="match status" value="2"/>
</dbReference>
<feature type="domain" description="FtsK" evidence="11">
    <location>
        <begin position="986"/>
        <end position="1170"/>
    </location>
</feature>
<organism evidence="12 13">
    <name type="scientific">Metabacillus mangrovi</name>
    <dbReference type="NCBI Taxonomy" id="1491830"/>
    <lineage>
        <taxon>Bacteria</taxon>
        <taxon>Bacillati</taxon>
        <taxon>Bacillota</taxon>
        <taxon>Bacilli</taxon>
        <taxon>Bacillales</taxon>
        <taxon>Bacillaceae</taxon>
        <taxon>Metabacillus</taxon>
    </lineage>
</organism>
<dbReference type="Proteomes" id="UP000434639">
    <property type="component" value="Unassembled WGS sequence"/>
</dbReference>
<dbReference type="Pfam" id="PF01580">
    <property type="entry name" value="FtsK_SpoIIIE"/>
    <property type="match status" value="2"/>
</dbReference>
<name>A0A7X2S5E0_9BACI</name>
<proteinExistence type="predicted"/>
<reference evidence="12 13" key="1">
    <citation type="journal article" date="2017" name="Int. J. Syst. Evol. Microbiol.">
        <title>Bacillus mangrovi sp. nov., isolated from a sediment sample from a mangrove forest.</title>
        <authorList>
            <person name="Gupta V."/>
            <person name="Singh P.K."/>
            <person name="Korpole S."/>
            <person name="Tanuku N.R.S."/>
            <person name="Pinnaka A.K."/>
        </authorList>
    </citation>
    <scope>NUCLEOTIDE SEQUENCE [LARGE SCALE GENOMIC DNA]</scope>
    <source>
        <strain evidence="12 13">KCTC 33872</strain>
    </source>
</reference>
<keyword evidence="2" id="KW-1003">Cell membrane</keyword>
<evidence type="ECO:0000259" key="11">
    <source>
        <dbReference type="PROSITE" id="PS50901"/>
    </source>
</evidence>
<evidence type="ECO:0000256" key="4">
    <source>
        <dbReference type="ARBA" id="ARBA00022737"/>
    </source>
</evidence>
<feature type="binding site" evidence="9">
    <location>
        <begin position="1003"/>
        <end position="1010"/>
    </location>
    <ligand>
        <name>ATP</name>
        <dbReference type="ChEBI" id="CHEBI:30616"/>
    </ligand>
</feature>
<dbReference type="OrthoDB" id="9807790at2"/>
<evidence type="ECO:0000256" key="9">
    <source>
        <dbReference type="PROSITE-ProRule" id="PRU00289"/>
    </source>
</evidence>
<dbReference type="EMBL" id="WMIB01000010">
    <property type="protein sequence ID" value="MTH53959.1"/>
    <property type="molecule type" value="Genomic_DNA"/>
</dbReference>
<gene>
    <name evidence="12" type="primary">essC</name>
    <name evidence="12" type="ORF">GKZ89_11130</name>
</gene>
<feature type="binding site" evidence="9">
    <location>
        <begin position="675"/>
        <end position="682"/>
    </location>
    <ligand>
        <name>ATP</name>
        <dbReference type="ChEBI" id="CHEBI:30616"/>
    </ligand>
</feature>
<evidence type="ECO:0000256" key="8">
    <source>
        <dbReference type="ARBA" id="ARBA00023136"/>
    </source>
</evidence>
<dbReference type="GO" id="GO:0005886">
    <property type="term" value="C:plasma membrane"/>
    <property type="evidence" value="ECO:0007669"/>
    <property type="project" value="UniProtKB-SubCell"/>
</dbReference>
<dbReference type="InterPro" id="IPR027417">
    <property type="entry name" value="P-loop_NTPase"/>
</dbReference>
<dbReference type="Pfam" id="PF12538">
    <property type="entry name" value="FtsK_SpoIIIE_N"/>
    <property type="match status" value="1"/>
</dbReference>
<accession>A0A7X2S5E0</accession>
<protein>
    <submittedName>
        <fullName evidence="12">Type VII secretion protein EssC</fullName>
    </submittedName>
</protein>
<evidence type="ECO:0000256" key="1">
    <source>
        <dbReference type="ARBA" id="ARBA00004651"/>
    </source>
</evidence>
<comment type="caution">
    <text evidence="12">The sequence shown here is derived from an EMBL/GenBank/DDBJ whole genome shotgun (WGS) entry which is preliminary data.</text>
</comment>
<keyword evidence="5 9" id="KW-0547">Nucleotide-binding</keyword>
<dbReference type="NCBIfam" id="TIGR03928">
    <property type="entry name" value="T7_EssCb_Firm"/>
    <property type="match status" value="1"/>
</dbReference>
<keyword evidence="8 10" id="KW-0472">Membrane</keyword>
<keyword evidence="3 10" id="KW-0812">Transmembrane</keyword>
<dbReference type="PANTHER" id="PTHR22683">
    <property type="entry name" value="SPORULATION PROTEIN RELATED"/>
    <property type="match status" value="1"/>
</dbReference>
<keyword evidence="7 10" id="KW-1133">Transmembrane helix</keyword>
<keyword evidence="13" id="KW-1185">Reference proteome</keyword>
<dbReference type="SUPFAM" id="SSF52540">
    <property type="entry name" value="P-loop containing nucleoside triphosphate hydrolases"/>
    <property type="match status" value="3"/>
</dbReference>
<evidence type="ECO:0000256" key="10">
    <source>
        <dbReference type="SAM" id="Phobius"/>
    </source>
</evidence>
<dbReference type="GO" id="GO:0003677">
    <property type="term" value="F:DNA binding"/>
    <property type="evidence" value="ECO:0007669"/>
    <property type="project" value="InterPro"/>
</dbReference>
<dbReference type="Gene3D" id="3.40.50.300">
    <property type="entry name" value="P-loop containing nucleotide triphosphate hydrolases"/>
    <property type="match status" value="3"/>
</dbReference>
<evidence type="ECO:0000256" key="7">
    <source>
        <dbReference type="ARBA" id="ARBA00022989"/>
    </source>
</evidence>
<evidence type="ECO:0000256" key="3">
    <source>
        <dbReference type="ARBA" id="ARBA00022692"/>
    </source>
</evidence>
<comment type="subcellular location">
    <subcellularLocation>
        <location evidence="1">Cell membrane</location>
        <topology evidence="1">Multi-pass membrane protein</topology>
    </subcellularLocation>
</comment>
<evidence type="ECO:0000256" key="5">
    <source>
        <dbReference type="ARBA" id="ARBA00022741"/>
    </source>
</evidence>
<dbReference type="InterPro" id="IPR022206">
    <property type="entry name" value="Firmicutes_EssC_N"/>
</dbReference>
<evidence type="ECO:0000256" key="2">
    <source>
        <dbReference type="ARBA" id="ARBA00022475"/>
    </source>
</evidence>
<dbReference type="GO" id="GO:0005524">
    <property type="term" value="F:ATP binding"/>
    <property type="evidence" value="ECO:0007669"/>
    <property type="project" value="UniProtKB-UniRule"/>
</dbReference>
<feature type="domain" description="FtsK" evidence="11">
    <location>
        <begin position="655"/>
        <end position="851"/>
    </location>
</feature>
<keyword evidence="6 9" id="KW-0067">ATP-binding</keyword>
<sequence>MATLWVFYQRTYQPYHIPDSTTRSLTIGPDYSDTVTVRSFPFASGALELSREENGTGFSIAVNGDVKGSLAEKGSFVWEDQGQTLVVCLTPELRKARSLFTGYEKEILFSGEDGHVSSANPAADGWFRLVKGKNSWHLESGSKRLYKNGHRVSGKTEVQTGDILMWGFMTITLADDDVLSIKDLEEFKTSLPPVEKPESEMKKKYPVYRRTPRMIYELPDKKVNLNMPAQESEDNNRGLWLIILPPLVMLILMGIVALVQPRGIFIIITVAMFSMTLITSTTQYFKDRKQRKKREERRVRVYKAYLERSRTELQELAEEQKKVLRYHFPSFEKMKYMTQDISDRIWERTLDSADFLQLRIGHGNSPSSYTVSLSSSDLANREIDDLLEQSQALEKAYKEVGPVPIPVNLSTGAMGLIGKEKTVKKELHQLIGQLAFFHSYHDLRFVFIFDEKEYDEWQWVKWLPHFQLPHARAKGLIYNEQTRDQLLSSLYELIKERDIQKDEKGIFFSPQIVFIVTNQQLIADHIILEYLEAENKHLGISSIFAAENKESLTEHIHTLVRYINEKEGDILIQEKRAVQIPFNLDQHTLETNETFARTLRTLDHQMGMSNSIPNSVSFLGMFQAKEVDELPIEQNWLTKESAKSLAVPIGLKGKEDIVELNLHEKAHGPHGLLAGTTGSGKSEFLQTYILSMAAHFHPHEVAFLLIDYKGGGMAQPFKNMPHLLGVITNIEGSKNFSARALASIKSELKRRQRLFDQYLVNHINDYTKLYKKGEASDPLPHLFLISDEFAELKSEEPEFIRELVSAARIGRSLGVHLILATQKPGGVIDNQIWSNARFRVALKVQDATDSKEILKNGDAAAITVTGRGYLQVGNNEVYELFQSAWSGAPYNEETSEGEDEVALVTDLGFIPLSDVSGTGERKRDSQSEIEVIVDKIEQTQKKMGIKKLPSPWLPPLEERISRIPHMSAEEGEVVMGIIDEPEKQSQTPFHYQLVDDGSIGIFGSSGYGKSTTAITLLMGMATKLTPEELNLYILDFGNGALLPLRQLPHTADYFLVDQSRKLEKFLIILKGELSRRKKLFQQQEVSSIKMYNSLSEEKLPIVFITVDNFDIIKDEMYDFETELNQILRDGQSLGVYMMLTATRSNSVRHAIMSNLKTKIAHYMLDSSDLYGIVGRPPYAMEAMPGRAFIKKDQTYFAQMLLPADGANDFEVLDQLKEDIQMLVEKYSGYNRPKPVPMLPSELSTITFSQYMDGNQRPGIIPIGLHEEEVQPVNLNLLKNRHCLIIGQSQKGKTNVIKVIVNTAMSQSDERIALFDSIDRGLSSYATEEKVAYLESKESMLDWLDKAEETMAAREQLYMEAVNTGKAGEVAFAPILLVIDGYARFIQTADATVQDRIVKAMKNYSHLGFNIIASGSSNEISKGYDTLTSEMKQVRQGIILMKKSEQTILNLPYDRKEEEIHAGFGYYAENGRATKIQIPLSTIERKIYS</sequence>
<evidence type="ECO:0000256" key="6">
    <source>
        <dbReference type="ARBA" id="ARBA00022840"/>
    </source>
</evidence>
<dbReference type="PANTHER" id="PTHR22683:SF1">
    <property type="entry name" value="TYPE VII SECRETION SYSTEM PROTEIN ESSC"/>
    <property type="match status" value="1"/>
</dbReference>
<feature type="transmembrane region" description="Helical" evidence="10">
    <location>
        <begin position="239"/>
        <end position="258"/>
    </location>
</feature>
<dbReference type="InterPro" id="IPR050206">
    <property type="entry name" value="FtsK/SpoIIIE/SftA"/>
</dbReference>
<dbReference type="InterPro" id="IPR002543">
    <property type="entry name" value="FtsK_dom"/>
</dbReference>
<dbReference type="RefSeq" id="WP_155112488.1">
    <property type="nucleotide sequence ID" value="NZ_WMIB01000010.1"/>
</dbReference>
<feature type="transmembrane region" description="Helical" evidence="10">
    <location>
        <begin position="264"/>
        <end position="285"/>
    </location>
</feature>
<evidence type="ECO:0000313" key="12">
    <source>
        <dbReference type="EMBL" id="MTH53959.1"/>
    </source>
</evidence>
<keyword evidence="4" id="KW-0677">Repeat</keyword>
<dbReference type="InterPro" id="IPR023839">
    <property type="entry name" value="Firmicutes_EssC_C"/>
</dbReference>
<evidence type="ECO:0000313" key="13">
    <source>
        <dbReference type="Proteomes" id="UP000434639"/>
    </source>
</evidence>